<reference evidence="1 2" key="1">
    <citation type="journal article" date="2014" name="Syst. Appl. Microbiol.">
        <title>Complete genomes of freshwater sulfur oxidizers Sulfuricella denitrificans skB26 and Sulfuritalea hydrogenivorans sk43H: genetic insights into the sulfur oxidation pathway of betaproteobacteria.</title>
        <authorList>
            <person name="Watanabe T."/>
            <person name="Kojima H."/>
            <person name="Fukui M."/>
        </authorList>
    </citation>
    <scope>NUCLEOTIDE SEQUENCE [LARGE SCALE GENOMIC DNA]</scope>
    <source>
        <strain evidence="1">DSM22779</strain>
    </source>
</reference>
<gene>
    <name evidence="1" type="ORF">SUTH_03064</name>
</gene>
<organism evidence="1 2">
    <name type="scientific">Sulfuritalea hydrogenivorans sk43H</name>
    <dbReference type="NCBI Taxonomy" id="1223802"/>
    <lineage>
        <taxon>Bacteria</taxon>
        <taxon>Pseudomonadati</taxon>
        <taxon>Pseudomonadota</taxon>
        <taxon>Betaproteobacteria</taxon>
        <taxon>Nitrosomonadales</taxon>
        <taxon>Sterolibacteriaceae</taxon>
        <taxon>Sulfuritalea</taxon>
    </lineage>
</organism>
<protein>
    <recommendedName>
        <fullName evidence="3">DUF721 domain-containing protein</fullName>
    </recommendedName>
</protein>
<accession>W0SIS9</accession>
<dbReference type="AlphaFoldDB" id="W0SIS9"/>
<evidence type="ECO:0000313" key="1">
    <source>
        <dbReference type="EMBL" id="BAO30842.1"/>
    </source>
</evidence>
<keyword evidence="2" id="KW-1185">Reference proteome</keyword>
<dbReference type="Pfam" id="PF05258">
    <property type="entry name" value="DciA"/>
    <property type="match status" value="1"/>
</dbReference>
<dbReference type="STRING" id="1223802.SUTH_03064"/>
<proteinExistence type="predicted"/>
<sequence length="130" mass="14282">MARLAAHAQRLLQFQRLLEAALPAALRPHARVANFRLGKLFIHAANGAVAAKIRQFGPRLASDLSNKDAKVTQIEVRVQARNPAPAQFPHERPALPGLKQKQGLTELAHQLPSESPLKGALERLLRSVKE</sequence>
<name>W0SIS9_9PROT</name>
<dbReference type="HOGENOM" id="CLU_114851_2_0_4"/>
<dbReference type="KEGG" id="shd:SUTH_03064"/>
<evidence type="ECO:0000313" key="2">
    <source>
        <dbReference type="Proteomes" id="UP000031637"/>
    </source>
</evidence>
<evidence type="ECO:0008006" key="3">
    <source>
        <dbReference type="Google" id="ProtNLM"/>
    </source>
</evidence>
<dbReference type="Proteomes" id="UP000031637">
    <property type="component" value="Chromosome"/>
</dbReference>
<dbReference type="EMBL" id="AP012547">
    <property type="protein sequence ID" value="BAO30842.1"/>
    <property type="molecule type" value="Genomic_DNA"/>
</dbReference>
<dbReference type="InterPro" id="IPR007922">
    <property type="entry name" value="DciA-like"/>
</dbReference>